<dbReference type="Proteomes" id="UP000033876">
    <property type="component" value="Unassembled WGS sequence"/>
</dbReference>
<proteinExistence type="predicted"/>
<protein>
    <submittedName>
        <fullName evidence="1">Uncharacterized protein</fullName>
    </submittedName>
</protein>
<sequence length="189" mass="21719">MKLNCFMKLKNDYVLFAIHQDDKTGVVHGYSLTSPFLKIKSYNLKEIDQNWKDTPMNIAEFASIILRKNPYDIESTKCKCHGPKITKTRYMQIVEIIKTKMASATEIPLIPLHESILNLLQKVKTFESLEMLCLLIIGTKIPKNHEKIIEAIEQAEKRTKSSGEKMISWAIVNLMNQAELHVKKEEAVS</sequence>
<evidence type="ECO:0000313" key="1">
    <source>
        <dbReference type="EMBL" id="KKQ34616.1"/>
    </source>
</evidence>
<name>A0A0G0K1W2_9BACT</name>
<dbReference type="EMBL" id="LBTF01000042">
    <property type="protein sequence ID" value="KKQ34616.1"/>
    <property type="molecule type" value="Genomic_DNA"/>
</dbReference>
<gene>
    <name evidence="1" type="ORF">US50_C0042G0005</name>
</gene>
<dbReference type="AlphaFoldDB" id="A0A0G0K1W2"/>
<evidence type="ECO:0000313" key="2">
    <source>
        <dbReference type="Proteomes" id="UP000033876"/>
    </source>
</evidence>
<organism evidence="1 2">
    <name type="scientific">Candidatus Nomurabacteria bacterium GW2011_GWB1_37_5</name>
    <dbReference type="NCBI Taxonomy" id="1618742"/>
    <lineage>
        <taxon>Bacteria</taxon>
        <taxon>Candidatus Nomuraibacteriota</taxon>
    </lineage>
</organism>
<comment type="caution">
    <text evidence="1">The sequence shown here is derived from an EMBL/GenBank/DDBJ whole genome shotgun (WGS) entry which is preliminary data.</text>
</comment>
<reference evidence="1 2" key="1">
    <citation type="journal article" date="2015" name="Nature">
        <title>rRNA introns, odd ribosomes, and small enigmatic genomes across a large radiation of phyla.</title>
        <authorList>
            <person name="Brown C.T."/>
            <person name="Hug L.A."/>
            <person name="Thomas B.C."/>
            <person name="Sharon I."/>
            <person name="Castelle C.J."/>
            <person name="Singh A."/>
            <person name="Wilkins M.J."/>
            <person name="Williams K.H."/>
            <person name="Banfield J.F."/>
        </authorList>
    </citation>
    <scope>NUCLEOTIDE SEQUENCE [LARGE SCALE GENOMIC DNA]</scope>
</reference>
<accession>A0A0G0K1W2</accession>